<evidence type="ECO:0000259" key="12">
    <source>
        <dbReference type="Pfam" id="PF02463"/>
    </source>
</evidence>
<evidence type="ECO:0000256" key="2">
    <source>
        <dbReference type="ARBA" id="ARBA00009441"/>
    </source>
</evidence>
<dbReference type="GO" id="GO:0009432">
    <property type="term" value="P:SOS response"/>
    <property type="evidence" value="ECO:0007669"/>
    <property type="project" value="TreeGrafter"/>
</dbReference>
<dbReference type="GO" id="GO:0043590">
    <property type="term" value="C:bacterial nucleoid"/>
    <property type="evidence" value="ECO:0007669"/>
    <property type="project" value="TreeGrafter"/>
</dbReference>
<dbReference type="PIRSF" id="PIRSF003128">
    <property type="entry name" value="RecN"/>
    <property type="match status" value="1"/>
</dbReference>
<keyword evidence="5 9" id="KW-0227">DNA damage</keyword>
<feature type="coiled-coil region" evidence="10">
    <location>
        <begin position="357"/>
        <end position="391"/>
    </location>
</feature>
<dbReference type="FunFam" id="3.40.50.300:FF:000356">
    <property type="entry name" value="DNA repair protein RecN"/>
    <property type="match status" value="1"/>
</dbReference>
<dbReference type="PANTHER" id="PTHR11059:SF0">
    <property type="entry name" value="DNA REPAIR PROTEIN RECN"/>
    <property type="match status" value="1"/>
</dbReference>
<evidence type="ECO:0000256" key="1">
    <source>
        <dbReference type="ARBA" id="ARBA00003618"/>
    </source>
</evidence>
<accession>A0AAE4JWC5</accession>
<comment type="similarity">
    <text evidence="2 9">Belongs to the RecN family.</text>
</comment>
<dbReference type="InterPro" id="IPR027417">
    <property type="entry name" value="P-loop_NTPase"/>
</dbReference>
<evidence type="ECO:0000256" key="3">
    <source>
        <dbReference type="ARBA" id="ARBA00021315"/>
    </source>
</evidence>
<dbReference type="GO" id="GO:0006281">
    <property type="term" value="P:DNA repair"/>
    <property type="evidence" value="ECO:0007669"/>
    <property type="project" value="UniProtKB-KW"/>
</dbReference>
<feature type="region of interest" description="Disordered" evidence="11">
    <location>
        <begin position="570"/>
        <end position="592"/>
    </location>
</feature>
<keyword evidence="14" id="KW-1185">Reference proteome</keyword>
<dbReference type="Pfam" id="PF02463">
    <property type="entry name" value="SMC_N"/>
    <property type="match status" value="1"/>
</dbReference>
<dbReference type="GO" id="GO:0005524">
    <property type="term" value="F:ATP binding"/>
    <property type="evidence" value="ECO:0007669"/>
    <property type="project" value="UniProtKB-KW"/>
</dbReference>
<evidence type="ECO:0000313" key="13">
    <source>
        <dbReference type="EMBL" id="MDS3860921.1"/>
    </source>
</evidence>
<dbReference type="SUPFAM" id="SSF52540">
    <property type="entry name" value="P-loop containing nucleoside triphosphate hydrolases"/>
    <property type="match status" value="1"/>
</dbReference>
<dbReference type="InterPro" id="IPR004604">
    <property type="entry name" value="DNA_recomb/repair_RecN"/>
</dbReference>
<evidence type="ECO:0000256" key="5">
    <source>
        <dbReference type="ARBA" id="ARBA00022763"/>
    </source>
</evidence>
<feature type="compositionally biased region" description="Basic residues" evidence="11">
    <location>
        <begin position="582"/>
        <end position="592"/>
    </location>
</feature>
<comment type="function">
    <text evidence="1 9">May be involved in recombinational repair of damaged DNA.</text>
</comment>
<dbReference type="CDD" id="cd03241">
    <property type="entry name" value="ABC_RecN"/>
    <property type="match status" value="1"/>
</dbReference>
<keyword evidence="4" id="KW-0547">Nucleotide-binding</keyword>
<evidence type="ECO:0000256" key="8">
    <source>
        <dbReference type="ARBA" id="ARBA00033408"/>
    </source>
</evidence>
<dbReference type="GO" id="GO:0006310">
    <property type="term" value="P:DNA recombination"/>
    <property type="evidence" value="ECO:0007669"/>
    <property type="project" value="InterPro"/>
</dbReference>
<dbReference type="AlphaFoldDB" id="A0AAE4JWC5"/>
<dbReference type="RefSeq" id="WP_322878181.1">
    <property type="nucleotide sequence ID" value="NZ_JAVMIP010000007.1"/>
</dbReference>
<comment type="caution">
    <text evidence="13">The sequence shown here is derived from an EMBL/GenBank/DDBJ whole genome shotgun (WGS) entry which is preliminary data.</text>
</comment>
<keyword evidence="10" id="KW-0175">Coiled coil</keyword>
<keyword evidence="6" id="KW-0067">ATP-binding</keyword>
<sequence>MLIGLRIENFALIDQLDVTFGPGLNVLTGETGAGKSIILDAIDGVLGGKMSSRVIRTVPETQPNQIPPRTLIEATFSLTPALQTWLTAAEIDPLDETIICSRELSLVGGAFRSRSRVNGVLVNRQQLQSLRDLLVAITAQGQANQLLQAGQQRDWLDSFGGRELLVARKQVATAYAAYQHLCQAQESYLQGEQQRLQQLDLYKFQLQELRLANLEDADELQHLEEEFRRLNHIEQLQSQGFRAYQCLCEQERGQASVDLMGEAASLLQEMQAFDPGVAPIQELVESALLQIETASRQLRNYTDALEGEPQRLTEITDRMGHLKQITRKYGPTLQDAIHYQAKIEQEWQLLQATSMSQDQLTAQLQAAETQLDQACQELHHLRQQAANHLSQQLISQLQPLAMERVRFEVQFRAIPPTSHGADQVTFMFSPNPGQPLQPLSETASGGEMSRFLLALRACFATVETVNTLIFDEIDVGVSGRVAQAIGEKLYHLSQHQQVLCVTHQPIVAALADTHLRVQKKVLEPEQQTIVQLLILNPDQRAAELAQIAGGVNEQPALDFATALLKQAQELRQSLGTNQTTPKPKRTRKPTPA</sequence>
<feature type="domain" description="RecF/RecN/SMC N-terminal" evidence="12">
    <location>
        <begin position="2"/>
        <end position="519"/>
    </location>
</feature>
<name>A0AAE4JWC5_9CYAN</name>
<dbReference type="InterPro" id="IPR003395">
    <property type="entry name" value="RecF/RecN/SMC_N"/>
</dbReference>
<gene>
    <name evidence="13" type="primary">recN</name>
    <name evidence="13" type="ORF">RIF25_08855</name>
</gene>
<proteinExistence type="inferred from homology"/>
<evidence type="ECO:0000313" key="14">
    <source>
        <dbReference type="Proteomes" id="UP001268256"/>
    </source>
</evidence>
<dbReference type="Proteomes" id="UP001268256">
    <property type="component" value="Unassembled WGS sequence"/>
</dbReference>
<dbReference type="PANTHER" id="PTHR11059">
    <property type="entry name" value="DNA REPAIR PROTEIN RECN"/>
    <property type="match status" value="1"/>
</dbReference>
<dbReference type="EMBL" id="JAVMIP010000007">
    <property type="protein sequence ID" value="MDS3860921.1"/>
    <property type="molecule type" value="Genomic_DNA"/>
</dbReference>
<dbReference type="NCBIfam" id="TIGR00634">
    <property type="entry name" value="recN"/>
    <property type="match status" value="1"/>
</dbReference>
<evidence type="ECO:0000256" key="9">
    <source>
        <dbReference type="PIRNR" id="PIRNR003128"/>
    </source>
</evidence>
<dbReference type="Gene3D" id="3.40.50.300">
    <property type="entry name" value="P-loop containing nucleotide triphosphate hydrolases"/>
    <property type="match status" value="2"/>
</dbReference>
<organism evidence="13 14">
    <name type="scientific">Pseudocalidococcus azoricus BACA0444</name>
    <dbReference type="NCBI Taxonomy" id="2918990"/>
    <lineage>
        <taxon>Bacteria</taxon>
        <taxon>Bacillati</taxon>
        <taxon>Cyanobacteriota</taxon>
        <taxon>Cyanophyceae</taxon>
        <taxon>Acaryochloridales</taxon>
        <taxon>Thermosynechococcaceae</taxon>
        <taxon>Pseudocalidococcus</taxon>
        <taxon>Pseudocalidococcus azoricus</taxon>
    </lineage>
</organism>
<keyword evidence="7 9" id="KW-0234">DNA repair</keyword>
<evidence type="ECO:0000256" key="6">
    <source>
        <dbReference type="ARBA" id="ARBA00022840"/>
    </source>
</evidence>
<reference evidence="14" key="1">
    <citation type="submission" date="2023-07" db="EMBL/GenBank/DDBJ databases">
        <authorList>
            <person name="Luz R."/>
            <person name="Cordeiro R."/>
            <person name="Fonseca A."/>
            <person name="Goncalves V."/>
        </authorList>
    </citation>
    <scope>NUCLEOTIDE SEQUENCE [LARGE SCALE GENOMIC DNA]</scope>
    <source>
        <strain evidence="14">BACA0444</strain>
    </source>
</reference>
<evidence type="ECO:0000256" key="7">
    <source>
        <dbReference type="ARBA" id="ARBA00023204"/>
    </source>
</evidence>
<evidence type="ECO:0000256" key="10">
    <source>
        <dbReference type="SAM" id="Coils"/>
    </source>
</evidence>
<protein>
    <recommendedName>
        <fullName evidence="3 9">DNA repair protein RecN</fullName>
    </recommendedName>
    <alternativeName>
        <fullName evidence="8 9">Recombination protein N</fullName>
    </alternativeName>
</protein>
<evidence type="ECO:0000256" key="4">
    <source>
        <dbReference type="ARBA" id="ARBA00022741"/>
    </source>
</evidence>
<evidence type="ECO:0000256" key="11">
    <source>
        <dbReference type="SAM" id="MobiDB-lite"/>
    </source>
</evidence>